<dbReference type="GO" id="GO:0008483">
    <property type="term" value="F:transaminase activity"/>
    <property type="evidence" value="ECO:0007669"/>
    <property type="project" value="UniProtKB-KW"/>
</dbReference>
<dbReference type="InterPro" id="IPR036388">
    <property type="entry name" value="WH-like_DNA-bd_sf"/>
</dbReference>
<sequence>MGRVLQEPPAGPVAALVRREGEPKPLPPCVAGIVTTPATFLSASSTVSDCWVSGGDGHGRQLLHEDADRAVRPRVHGQAVARDGGLGGREGARGNGKVPLRGGLRCCGRLPLLLGMHGMPAVRGRWSGTEPGGASGEVVDNMAEILRKDMVGEINLNRWDLCCIRLPSVRAMAASMDISNETVLRAYDKLAAAGYLEARRGSGFYVSTEALQVGKPAPPQRWNGPPAQNAWDHLLHSRGADGDSALGTLPAEWIGTEVLSGALRSLAARPHVHLSEYADRRGWLPLREALVAKLSMAGIGATPDQIVSTAGATDAVDLVDWSFLYQGQYAVVEEPAPYIHTQRLLASGVWILRVRRLDDGPDLEQLAQLCEKYQPKAFFCSSMLQNPTSTSLSPRKAHQLLKLAEQYGMWIVDDDTYGDLLPRSKLESVTRLAALDHFERVIHIGSFSKTVAPALRCGFLVASHRCLERLLLMRSVGSIHSSLLTDQIVCHALTEGDYEQHCGRLQKKLAASGKALLAKIRARGWQAIETGAGMYLWMSPGEGVDGPAVWQALAAQGVMVASETVFMSDGTGSHMRLNIARTDHALLDRIADAIASTGRAAPPAGIP</sequence>
<dbReference type="EMBL" id="FNJL01000007">
    <property type="protein sequence ID" value="SDP11671.1"/>
    <property type="molecule type" value="Genomic_DNA"/>
</dbReference>
<dbReference type="Gene3D" id="3.40.640.10">
    <property type="entry name" value="Type I PLP-dependent aspartate aminotransferase-like (Major domain)"/>
    <property type="match status" value="1"/>
</dbReference>
<dbReference type="GO" id="GO:0003700">
    <property type="term" value="F:DNA-binding transcription factor activity"/>
    <property type="evidence" value="ECO:0007669"/>
    <property type="project" value="InterPro"/>
</dbReference>
<keyword evidence="8" id="KW-1185">Reference proteome</keyword>
<reference evidence="8" key="1">
    <citation type="submission" date="2016-10" db="EMBL/GenBank/DDBJ databases">
        <authorList>
            <person name="Varghese N."/>
            <person name="Submissions S."/>
        </authorList>
    </citation>
    <scope>NUCLEOTIDE SEQUENCE [LARGE SCALE GENOMIC DNA]</scope>
    <source>
        <strain evidence="8">DSM 17101</strain>
    </source>
</reference>
<name>A0A1H0Q2K4_9BURK</name>
<keyword evidence="7" id="KW-0808">Transferase</keyword>
<dbReference type="InterPro" id="IPR051446">
    <property type="entry name" value="HTH_trans_reg/aminotransferase"/>
</dbReference>
<gene>
    <name evidence="7" type="ORF">SAMN04489708_107165</name>
</gene>
<dbReference type="Proteomes" id="UP000199317">
    <property type="component" value="Unassembled WGS sequence"/>
</dbReference>
<dbReference type="Pfam" id="PF00155">
    <property type="entry name" value="Aminotran_1_2"/>
    <property type="match status" value="1"/>
</dbReference>
<dbReference type="SUPFAM" id="SSF46785">
    <property type="entry name" value="Winged helix' DNA-binding domain"/>
    <property type="match status" value="1"/>
</dbReference>
<dbReference type="InterPro" id="IPR036390">
    <property type="entry name" value="WH_DNA-bd_sf"/>
</dbReference>
<keyword evidence="2" id="KW-0663">Pyridoxal phosphate</keyword>
<dbReference type="CDD" id="cd00609">
    <property type="entry name" value="AAT_like"/>
    <property type="match status" value="1"/>
</dbReference>
<evidence type="ECO:0000259" key="6">
    <source>
        <dbReference type="SMART" id="SM00345"/>
    </source>
</evidence>
<keyword evidence="5" id="KW-0804">Transcription</keyword>
<dbReference type="Pfam" id="PF00392">
    <property type="entry name" value="GntR"/>
    <property type="match status" value="1"/>
</dbReference>
<dbReference type="InterPro" id="IPR004839">
    <property type="entry name" value="Aminotransferase_I/II_large"/>
</dbReference>
<proteinExistence type="inferred from homology"/>
<keyword evidence="4 7" id="KW-0238">DNA-binding</keyword>
<dbReference type="Gene3D" id="1.10.10.10">
    <property type="entry name" value="Winged helix-like DNA-binding domain superfamily/Winged helix DNA-binding domain"/>
    <property type="match status" value="1"/>
</dbReference>
<dbReference type="InterPro" id="IPR000524">
    <property type="entry name" value="Tscrpt_reg_HTH_GntR"/>
</dbReference>
<keyword evidence="3" id="KW-0805">Transcription regulation</keyword>
<protein>
    <submittedName>
        <fullName evidence="7">DNA-binding transcriptional regulator, MocR family, contains an aminotransferase domain</fullName>
    </submittedName>
</protein>
<dbReference type="AlphaFoldDB" id="A0A1H0Q2K4"/>
<dbReference type="PANTHER" id="PTHR46577">
    <property type="entry name" value="HTH-TYPE TRANSCRIPTIONAL REGULATORY PROTEIN GABR"/>
    <property type="match status" value="1"/>
</dbReference>
<evidence type="ECO:0000256" key="4">
    <source>
        <dbReference type="ARBA" id="ARBA00023125"/>
    </source>
</evidence>
<feature type="domain" description="HTH gntR-type" evidence="6">
    <location>
        <begin position="142"/>
        <end position="206"/>
    </location>
</feature>
<dbReference type="SMART" id="SM00345">
    <property type="entry name" value="HTH_GNTR"/>
    <property type="match status" value="1"/>
</dbReference>
<dbReference type="GO" id="GO:0030170">
    <property type="term" value="F:pyridoxal phosphate binding"/>
    <property type="evidence" value="ECO:0007669"/>
    <property type="project" value="InterPro"/>
</dbReference>
<evidence type="ECO:0000256" key="5">
    <source>
        <dbReference type="ARBA" id="ARBA00023163"/>
    </source>
</evidence>
<keyword evidence="7" id="KW-0032">Aminotransferase</keyword>
<evidence type="ECO:0000256" key="1">
    <source>
        <dbReference type="ARBA" id="ARBA00005384"/>
    </source>
</evidence>
<evidence type="ECO:0000256" key="2">
    <source>
        <dbReference type="ARBA" id="ARBA00022898"/>
    </source>
</evidence>
<comment type="similarity">
    <text evidence="1">In the C-terminal section; belongs to the class-I pyridoxal-phosphate-dependent aminotransferase family.</text>
</comment>
<dbReference type="GO" id="GO:0003677">
    <property type="term" value="F:DNA binding"/>
    <property type="evidence" value="ECO:0007669"/>
    <property type="project" value="UniProtKB-KW"/>
</dbReference>
<evidence type="ECO:0000313" key="7">
    <source>
        <dbReference type="EMBL" id="SDP11671.1"/>
    </source>
</evidence>
<evidence type="ECO:0000313" key="8">
    <source>
        <dbReference type="Proteomes" id="UP000199317"/>
    </source>
</evidence>
<dbReference type="InterPro" id="IPR015421">
    <property type="entry name" value="PyrdxlP-dep_Trfase_major"/>
</dbReference>
<organism evidence="7 8">
    <name type="scientific">Paracidovorax cattleyae</name>
    <dbReference type="NCBI Taxonomy" id="80868"/>
    <lineage>
        <taxon>Bacteria</taxon>
        <taxon>Pseudomonadati</taxon>
        <taxon>Pseudomonadota</taxon>
        <taxon>Betaproteobacteria</taxon>
        <taxon>Burkholderiales</taxon>
        <taxon>Comamonadaceae</taxon>
        <taxon>Paracidovorax</taxon>
    </lineage>
</organism>
<evidence type="ECO:0000256" key="3">
    <source>
        <dbReference type="ARBA" id="ARBA00023015"/>
    </source>
</evidence>
<dbReference type="InterPro" id="IPR015424">
    <property type="entry name" value="PyrdxlP-dep_Trfase"/>
</dbReference>
<dbReference type="PANTHER" id="PTHR46577:SF2">
    <property type="entry name" value="TRANSCRIPTIONAL REGULATORY PROTEIN"/>
    <property type="match status" value="1"/>
</dbReference>
<accession>A0A1H0Q2K4</accession>
<dbReference type="SUPFAM" id="SSF53383">
    <property type="entry name" value="PLP-dependent transferases"/>
    <property type="match status" value="1"/>
</dbReference>